<dbReference type="EMBL" id="VAFM01000001">
    <property type="protein sequence ID" value="TKW61678.1"/>
    <property type="molecule type" value="Genomic_DNA"/>
</dbReference>
<dbReference type="GO" id="GO:0004180">
    <property type="term" value="F:carboxypeptidase activity"/>
    <property type="evidence" value="ECO:0007669"/>
    <property type="project" value="UniProtKB-KW"/>
</dbReference>
<keyword evidence="2" id="KW-0378">Hydrolase</keyword>
<dbReference type="InterPro" id="IPR040921">
    <property type="entry name" value="Peptidase_S66C"/>
</dbReference>
<feature type="domain" description="LD-carboxypeptidase N-terminal" evidence="4">
    <location>
        <begin position="13"/>
        <end position="132"/>
    </location>
</feature>
<keyword evidence="6" id="KW-0645">Protease</keyword>
<dbReference type="InterPro" id="IPR003507">
    <property type="entry name" value="S66_fam"/>
</dbReference>
<dbReference type="SUPFAM" id="SSF141986">
    <property type="entry name" value="LD-carboxypeptidase A C-terminal domain-like"/>
    <property type="match status" value="1"/>
</dbReference>
<evidence type="ECO:0000256" key="1">
    <source>
        <dbReference type="ARBA" id="ARBA00010233"/>
    </source>
</evidence>
<dbReference type="Gene3D" id="3.40.50.10740">
    <property type="entry name" value="Class I glutamine amidotransferase-like"/>
    <property type="match status" value="1"/>
</dbReference>
<dbReference type="SUPFAM" id="SSF52317">
    <property type="entry name" value="Class I glutamine amidotransferase-like"/>
    <property type="match status" value="1"/>
</dbReference>
<dbReference type="Pfam" id="PF17676">
    <property type="entry name" value="Peptidase_S66C"/>
    <property type="match status" value="1"/>
</dbReference>
<proteinExistence type="inferred from homology"/>
<keyword evidence="6" id="KW-0121">Carboxypeptidase</keyword>
<evidence type="ECO:0000259" key="5">
    <source>
        <dbReference type="Pfam" id="PF17676"/>
    </source>
</evidence>
<dbReference type="Pfam" id="PF02016">
    <property type="entry name" value="Peptidase_S66"/>
    <property type="match status" value="1"/>
</dbReference>
<dbReference type="AlphaFoldDB" id="A0A6N4REZ6"/>
<reference evidence="6 7" key="1">
    <citation type="journal article" date="2017" name="Nat. Commun.">
        <title>In situ click chemistry generation of cyclooxygenase-2 inhibitors.</title>
        <authorList>
            <person name="Bhardwaj A."/>
            <person name="Kaur J."/>
            <person name="Wuest M."/>
            <person name="Wuest F."/>
        </authorList>
    </citation>
    <scope>NUCLEOTIDE SEQUENCE [LARGE SCALE GENOMIC DNA]</scope>
    <source>
        <strain evidence="6">S2_018_000_R2_106</strain>
    </source>
</reference>
<gene>
    <name evidence="6" type="ORF">DI628_03355</name>
</gene>
<dbReference type="Gene3D" id="3.50.30.60">
    <property type="entry name" value="LD-carboxypeptidase A C-terminal domain-like"/>
    <property type="match status" value="1"/>
</dbReference>
<evidence type="ECO:0000313" key="7">
    <source>
        <dbReference type="Proteomes" id="UP000320948"/>
    </source>
</evidence>
<feature type="active site" description="Charge relay system" evidence="3">
    <location>
        <position position="237"/>
    </location>
</feature>
<dbReference type="Proteomes" id="UP000320948">
    <property type="component" value="Unassembled WGS sequence"/>
</dbReference>
<dbReference type="InterPro" id="IPR040449">
    <property type="entry name" value="Peptidase_S66_N"/>
</dbReference>
<evidence type="ECO:0000256" key="3">
    <source>
        <dbReference type="PIRSR" id="PIRSR028757-1"/>
    </source>
</evidence>
<comment type="caution">
    <text evidence="6">The sequence shown here is derived from an EMBL/GenBank/DDBJ whole genome shotgun (WGS) entry which is preliminary data.</text>
</comment>
<dbReference type="InterPro" id="IPR027461">
    <property type="entry name" value="Carboxypeptidase_A_C_sf"/>
</dbReference>
<organism evidence="6 7">
    <name type="scientific">Blastochloris viridis</name>
    <name type="common">Rhodopseudomonas viridis</name>
    <dbReference type="NCBI Taxonomy" id="1079"/>
    <lineage>
        <taxon>Bacteria</taxon>
        <taxon>Pseudomonadati</taxon>
        <taxon>Pseudomonadota</taxon>
        <taxon>Alphaproteobacteria</taxon>
        <taxon>Hyphomicrobiales</taxon>
        <taxon>Blastochloridaceae</taxon>
        <taxon>Blastochloris</taxon>
    </lineage>
</organism>
<dbReference type="PANTHER" id="PTHR30237:SF4">
    <property type="entry name" value="LD-CARBOXYPEPTIDASE C-TERMINAL DOMAIN-CONTAINING PROTEIN"/>
    <property type="match status" value="1"/>
</dbReference>
<comment type="similarity">
    <text evidence="1">Belongs to the peptidase S66 family.</text>
</comment>
<dbReference type="InterPro" id="IPR029062">
    <property type="entry name" value="Class_I_gatase-like"/>
</dbReference>
<feature type="active site" description="Nucleophile" evidence="3">
    <location>
        <position position="112"/>
    </location>
</feature>
<dbReference type="PIRSF" id="PIRSF028757">
    <property type="entry name" value="LD-carboxypeptidase"/>
    <property type="match status" value="1"/>
</dbReference>
<accession>A0A6N4REZ6</accession>
<name>A0A6N4REZ6_BLAVI</name>
<sequence length="343" mass="38084">MIKPQILKQGDTIGLVSPSSPLAAMLPYRVEKGIETLKSMGFNVVVADNALNRRDHAAGTPEERAADLHAMFANPDIKAIICFIGGFHSNQVLKHLDFKLIRKHPKIFMGFSDISVLHLALNTQADLVTFYGPAVLTQFAEAFGIYPYTVNSFKQVVMSPEPAGQILPSSEWTDELLNWFTKADLERPRNMKPNSGYKWLKAGTCTGEITGGCITSILHLRGTKYWPDCKGKIFFWELPESSADITKGEPPARIDAHLTDLELSGVFEQCAGMLIGRPKSYTDEQVKQLEEIIKERTEGYNFPILFNIDIGHTDPIMTLPIGVKARLDSQSNTFEILESAVVA</sequence>
<evidence type="ECO:0000256" key="2">
    <source>
        <dbReference type="ARBA" id="ARBA00022801"/>
    </source>
</evidence>
<feature type="domain" description="LD-carboxypeptidase C-terminal" evidence="5">
    <location>
        <begin position="206"/>
        <end position="327"/>
    </location>
</feature>
<evidence type="ECO:0000313" key="6">
    <source>
        <dbReference type="EMBL" id="TKW61678.1"/>
    </source>
</evidence>
<dbReference type="PANTHER" id="PTHR30237">
    <property type="entry name" value="MURAMOYLTETRAPEPTIDE CARBOXYPEPTIDASE"/>
    <property type="match status" value="1"/>
</dbReference>
<dbReference type="InterPro" id="IPR027478">
    <property type="entry name" value="LdcA_N"/>
</dbReference>
<dbReference type="CDD" id="cd07062">
    <property type="entry name" value="Peptidase_S66_mccF_like"/>
    <property type="match status" value="1"/>
</dbReference>
<evidence type="ECO:0000259" key="4">
    <source>
        <dbReference type="Pfam" id="PF02016"/>
    </source>
</evidence>
<protein>
    <submittedName>
        <fullName evidence="6">LD-carboxypeptidase</fullName>
    </submittedName>
</protein>
<feature type="active site" description="Charge relay system" evidence="3">
    <location>
        <position position="312"/>
    </location>
</feature>